<dbReference type="InterPro" id="IPR001878">
    <property type="entry name" value="Znf_CCHC"/>
</dbReference>
<dbReference type="GO" id="GO:0008270">
    <property type="term" value="F:zinc ion binding"/>
    <property type="evidence" value="ECO:0007669"/>
    <property type="project" value="UniProtKB-KW"/>
</dbReference>
<dbReference type="SUPFAM" id="SSF57756">
    <property type="entry name" value="Retrovirus zinc finger-like domains"/>
    <property type="match status" value="2"/>
</dbReference>
<dbReference type="PROSITE" id="PS50158">
    <property type="entry name" value="ZF_CCHC"/>
    <property type="match status" value="2"/>
</dbReference>
<dbReference type="KEGG" id="fas:105266129"/>
<dbReference type="PANTHER" id="PTHR46242:SF1">
    <property type="entry name" value="ZINC FINGER CCHC DOMAIN-CONTAINING PROTEIN 9"/>
    <property type="match status" value="1"/>
</dbReference>
<dbReference type="GO" id="GO:0005730">
    <property type="term" value="C:nucleolus"/>
    <property type="evidence" value="ECO:0007669"/>
    <property type="project" value="TreeGrafter"/>
</dbReference>
<dbReference type="OrthoDB" id="3863715at2759"/>
<dbReference type="AlphaFoldDB" id="A0A9R1T3Z2"/>
<feature type="compositionally biased region" description="Basic and acidic residues" evidence="6">
    <location>
        <begin position="48"/>
        <end position="59"/>
    </location>
</feature>
<evidence type="ECO:0000256" key="3">
    <source>
        <dbReference type="ARBA" id="ARBA00022771"/>
    </source>
</evidence>
<dbReference type="GO" id="GO:0003676">
    <property type="term" value="F:nucleic acid binding"/>
    <property type="evidence" value="ECO:0007669"/>
    <property type="project" value="InterPro"/>
</dbReference>
<evidence type="ECO:0000256" key="1">
    <source>
        <dbReference type="ARBA" id="ARBA00022723"/>
    </source>
</evidence>
<keyword evidence="2" id="KW-0677">Repeat</keyword>
<keyword evidence="3 5" id="KW-0863">Zinc-finger</keyword>
<dbReference type="RefSeq" id="XP_011302353.1">
    <property type="nucleotide sequence ID" value="XM_011304051.1"/>
</dbReference>
<keyword evidence="1" id="KW-0479">Metal-binding</keyword>
<name>A0A9R1T3Z2_9HYME</name>
<evidence type="ECO:0000313" key="9">
    <source>
        <dbReference type="RefSeq" id="XP_011302353.1"/>
    </source>
</evidence>
<protein>
    <submittedName>
        <fullName evidence="9">Hepatoma-derived growth factor-related protein 2-like</fullName>
    </submittedName>
</protein>
<evidence type="ECO:0000256" key="5">
    <source>
        <dbReference type="PROSITE-ProRule" id="PRU00047"/>
    </source>
</evidence>
<feature type="compositionally biased region" description="Basic and acidic residues" evidence="6">
    <location>
        <begin position="70"/>
        <end position="80"/>
    </location>
</feature>
<sequence>MTRFARAKGSKASNERLPDEPTPWHVMKQQLEDSVTSKQSSPAQRTKSAKELLKEREEPFYGDLGAVSHDWADFQPEKSKSSVKKSSNDSSATPVSKKIKKKELKSTLKNTDVTEVPVNPENSSSPKKSKKRKSNAELNSSEALEAPAAPGNPPPKNKKQKINEEEGSASPEKSQQKKNKKKDKSTAPVDIKPQESTKNSSSDLQNGDASEKTSGKLSKRQKRNRKNKMKSEVSEGKEDNKKVPGAFNTEGNEWSTEIKISSKQKTLGSPQEENQSPEDIKQENKPQMRNPPFYQRREGFSKPLGRFDSQKVVKKRKPPKIRDDKEHKRRKPTPGSSKVIINGMEIEIVMYDGFPVKKEDAERLEELKSQMVMKGIPKSEINAAMKLERRKAEKALTRVKKNVCFHCRKAGHNLSDCPELGREEVVTGICFKCGSTEHTHFECKVTKKEEFGFAKCFICREQGHIAKQCPDNPKGLYPQGGACKICGDVTHLKKDCPDLVQEKEDSILTLGTISETVEDLEGEGKAEKSIKPKQKVVTF</sequence>
<evidence type="ECO:0000256" key="4">
    <source>
        <dbReference type="ARBA" id="ARBA00022833"/>
    </source>
</evidence>
<reference evidence="9" key="1">
    <citation type="submission" date="2025-08" db="UniProtKB">
        <authorList>
            <consortium name="RefSeq"/>
        </authorList>
    </citation>
    <scope>IDENTIFICATION</scope>
    <source>
        <strain evidence="9">USDA-PBARC FA_bdor</strain>
        <tissue evidence="9">Whole organism</tissue>
    </source>
</reference>
<dbReference type="Proteomes" id="UP000694866">
    <property type="component" value="Unplaced"/>
</dbReference>
<feature type="region of interest" description="Disordered" evidence="6">
    <location>
        <begin position="1"/>
        <end position="338"/>
    </location>
</feature>
<dbReference type="Gene3D" id="4.10.60.10">
    <property type="entry name" value="Zinc finger, CCHC-type"/>
    <property type="match status" value="2"/>
</dbReference>
<proteinExistence type="predicted"/>
<feature type="domain" description="CCHC-type" evidence="7">
    <location>
        <begin position="404"/>
        <end position="419"/>
    </location>
</feature>
<dbReference type="PANTHER" id="PTHR46242">
    <property type="entry name" value="ZINC FINGER CCHC DOMAIN-CONTAINING PROTEIN 9 ZCCHC9"/>
    <property type="match status" value="1"/>
</dbReference>
<evidence type="ECO:0000259" key="7">
    <source>
        <dbReference type="PROSITE" id="PS50158"/>
    </source>
</evidence>
<dbReference type="FunFam" id="4.10.60.10:FF:000091">
    <property type="entry name" value="Zinc finger CCHC-type-containing 9"/>
    <property type="match status" value="1"/>
</dbReference>
<keyword evidence="8" id="KW-1185">Reference proteome</keyword>
<evidence type="ECO:0000256" key="2">
    <source>
        <dbReference type="ARBA" id="ARBA00022737"/>
    </source>
</evidence>
<gene>
    <name evidence="9" type="primary">LOC105266129</name>
</gene>
<accession>A0A9R1T3Z2</accession>
<feature type="compositionally biased region" description="Basic and acidic residues" evidence="6">
    <location>
        <begin position="229"/>
        <end position="242"/>
    </location>
</feature>
<evidence type="ECO:0000313" key="8">
    <source>
        <dbReference type="Proteomes" id="UP000694866"/>
    </source>
</evidence>
<feature type="compositionally biased region" description="Polar residues" evidence="6">
    <location>
        <begin position="194"/>
        <end position="208"/>
    </location>
</feature>
<dbReference type="Pfam" id="PF00098">
    <property type="entry name" value="zf-CCHC"/>
    <property type="match status" value="1"/>
</dbReference>
<feature type="domain" description="CCHC-type" evidence="7">
    <location>
        <begin position="455"/>
        <end position="471"/>
    </location>
</feature>
<dbReference type="SMART" id="SM00343">
    <property type="entry name" value="ZnF_C2HC"/>
    <property type="match status" value="4"/>
</dbReference>
<evidence type="ECO:0000256" key="6">
    <source>
        <dbReference type="SAM" id="MobiDB-lite"/>
    </source>
</evidence>
<dbReference type="InterPro" id="IPR036875">
    <property type="entry name" value="Znf_CCHC_sf"/>
</dbReference>
<keyword evidence="4" id="KW-0862">Zinc</keyword>
<feature type="compositionally biased region" description="Polar residues" evidence="6">
    <location>
        <begin position="32"/>
        <end position="46"/>
    </location>
</feature>
<feature type="compositionally biased region" description="Polar residues" evidence="6">
    <location>
        <begin position="249"/>
        <end position="274"/>
    </location>
</feature>
<dbReference type="InterPro" id="IPR042246">
    <property type="entry name" value="ZCCHC9"/>
</dbReference>
<feature type="compositionally biased region" description="Basic residues" evidence="6">
    <location>
        <begin position="217"/>
        <end position="228"/>
    </location>
</feature>
<dbReference type="GeneID" id="105266129"/>
<organism evidence="8 9">
    <name type="scientific">Fopius arisanus</name>
    <dbReference type="NCBI Taxonomy" id="64838"/>
    <lineage>
        <taxon>Eukaryota</taxon>
        <taxon>Metazoa</taxon>
        <taxon>Ecdysozoa</taxon>
        <taxon>Arthropoda</taxon>
        <taxon>Hexapoda</taxon>
        <taxon>Insecta</taxon>
        <taxon>Pterygota</taxon>
        <taxon>Neoptera</taxon>
        <taxon>Endopterygota</taxon>
        <taxon>Hymenoptera</taxon>
        <taxon>Apocrita</taxon>
        <taxon>Ichneumonoidea</taxon>
        <taxon>Braconidae</taxon>
        <taxon>Opiinae</taxon>
        <taxon>Fopius</taxon>
    </lineage>
</organism>